<evidence type="ECO:0000313" key="9">
    <source>
        <dbReference type="Proteomes" id="UP001445335"/>
    </source>
</evidence>
<protein>
    <recommendedName>
        <fullName evidence="6">Amino acid transporter</fullName>
    </recommendedName>
</protein>
<evidence type="ECO:0000256" key="7">
    <source>
        <dbReference type="SAM" id="MobiDB-lite"/>
    </source>
</evidence>
<name>A0AAW1RUC5_9CHLO</name>
<keyword evidence="4 6" id="KW-1133">Transmembrane helix</keyword>
<comment type="caution">
    <text evidence="8">The sequence shown here is derived from an EMBL/GenBank/DDBJ whole genome shotgun (WGS) entry which is preliminary data.</text>
</comment>
<dbReference type="InterPro" id="IPR050746">
    <property type="entry name" value="DAACS"/>
</dbReference>
<feature type="transmembrane region" description="Helical" evidence="6">
    <location>
        <begin position="87"/>
        <end position="105"/>
    </location>
</feature>
<keyword evidence="3 6" id="KW-0812">Transmembrane</keyword>
<evidence type="ECO:0000313" key="8">
    <source>
        <dbReference type="EMBL" id="KAK9837108.1"/>
    </source>
</evidence>
<feature type="transmembrane region" description="Helical" evidence="6">
    <location>
        <begin position="46"/>
        <end position="67"/>
    </location>
</feature>
<keyword evidence="9" id="KW-1185">Reference proteome</keyword>
<dbReference type="AlphaFoldDB" id="A0AAW1RUC5"/>
<feature type="region of interest" description="Disordered" evidence="7">
    <location>
        <begin position="1"/>
        <end position="30"/>
    </location>
</feature>
<dbReference type="Proteomes" id="UP001445335">
    <property type="component" value="Unassembled WGS sequence"/>
</dbReference>
<dbReference type="Pfam" id="PF00375">
    <property type="entry name" value="SDF"/>
    <property type="match status" value="1"/>
</dbReference>
<evidence type="ECO:0000256" key="6">
    <source>
        <dbReference type="RuleBase" id="RU361216"/>
    </source>
</evidence>
<organism evidence="8 9">
    <name type="scientific">Elliptochloris bilobata</name>
    <dbReference type="NCBI Taxonomy" id="381761"/>
    <lineage>
        <taxon>Eukaryota</taxon>
        <taxon>Viridiplantae</taxon>
        <taxon>Chlorophyta</taxon>
        <taxon>core chlorophytes</taxon>
        <taxon>Trebouxiophyceae</taxon>
        <taxon>Trebouxiophyceae incertae sedis</taxon>
        <taxon>Elliptochloris clade</taxon>
        <taxon>Elliptochloris</taxon>
    </lineage>
</organism>
<reference evidence="8 9" key="1">
    <citation type="journal article" date="2024" name="Nat. Commun.">
        <title>Phylogenomics reveals the evolutionary origins of lichenization in chlorophyte algae.</title>
        <authorList>
            <person name="Puginier C."/>
            <person name="Libourel C."/>
            <person name="Otte J."/>
            <person name="Skaloud P."/>
            <person name="Haon M."/>
            <person name="Grisel S."/>
            <person name="Petersen M."/>
            <person name="Berrin J.G."/>
            <person name="Delaux P.M."/>
            <person name="Dal Grande F."/>
            <person name="Keller J."/>
        </authorList>
    </citation>
    <scope>NUCLEOTIDE SEQUENCE [LARGE SCALE GENOMIC DNA]</scope>
    <source>
        <strain evidence="8 9">SAG 245.80</strain>
    </source>
</reference>
<accession>A0AAW1RUC5</accession>
<evidence type="ECO:0000256" key="4">
    <source>
        <dbReference type="ARBA" id="ARBA00022989"/>
    </source>
</evidence>
<dbReference type="SUPFAM" id="SSF118215">
    <property type="entry name" value="Proton glutamate symport protein"/>
    <property type="match status" value="1"/>
</dbReference>
<proteinExistence type="inferred from homology"/>
<feature type="compositionally biased region" description="Pro residues" evidence="7">
    <location>
        <begin position="19"/>
        <end position="30"/>
    </location>
</feature>
<dbReference type="GO" id="GO:0015501">
    <property type="term" value="F:glutamate:sodium symporter activity"/>
    <property type="evidence" value="ECO:0007669"/>
    <property type="project" value="TreeGrafter"/>
</dbReference>
<feature type="transmembrane region" description="Helical" evidence="6">
    <location>
        <begin position="117"/>
        <end position="143"/>
    </location>
</feature>
<keyword evidence="2 6" id="KW-0813">Transport</keyword>
<dbReference type="InterPro" id="IPR001991">
    <property type="entry name" value="Na-dicarboxylate_symporter"/>
</dbReference>
<dbReference type="PRINTS" id="PR00173">
    <property type="entry name" value="EDTRNSPORT"/>
</dbReference>
<evidence type="ECO:0000256" key="5">
    <source>
        <dbReference type="ARBA" id="ARBA00023136"/>
    </source>
</evidence>
<dbReference type="Gene3D" id="1.10.3860.10">
    <property type="entry name" value="Sodium:dicarboxylate symporter"/>
    <property type="match status" value="1"/>
</dbReference>
<evidence type="ECO:0000256" key="3">
    <source>
        <dbReference type="ARBA" id="ARBA00022692"/>
    </source>
</evidence>
<dbReference type="GO" id="GO:0015175">
    <property type="term" value="F:neutral L-amino acid transmembrane transporter activity"/>
    <property type="evidence" value="ECO:0007669"/>
    <property type="project" value="TreeGrafter"/>
</dbReference>
<sequence length="512" mass="54711">MTGANPIKGAPDEDVEMPDTPPLKPTPPPPSRWQVFKKEAFQKKNLMYFMLAGVVVGIALGAGLYGLHLNKRVVEIIGYPGELFLNALQELVLPLIALALLNGVLSLRHSTAGAGRVMGWALFYYFLSMVLAVILGIALTYIIRPGRDTPFEHGSGGDCAAKNTDTIMSKKTVATQDTLESLLNVGRDMLPKNIIKASAESSYLGIMVFMIAFGVVLSGMGPTAEPLIQILETANDVIMKLVWLVIYLTPFCIASLICSTILQACNLLVLLKSLSYYVATVLTGFAVHSIFSLPLTLFLLARVNPLSIMRAYIPAFAMGFGTSSSAATMPMTMECASKYGCRDSLVKFVIPLGTNINRDGAALYEATSVIFIAQAHGLSLSIGNVIVIAITATLAAIGAASIPMSALVSMITVLQAVGMQEYVKDLSVILAVDWLLGMFRTITNIWGDCCAVTVVEMWARRHDNKLARQAKKADVVKADTIVVALPASSDTNGAGDFSDDSAAHSALPVKGI</sequence>
<feature type="transmembrane region" description="Helical" evidence="6">
    <location>
        <begin position="201"/>
        <end position="220"/>
    </location>
</feature>
<dbReference type="GO" id="GO:0005886">
    <property type="term" value="C:plasma membrane"/>
    <property type="evidence" value="ECO:0007669"/>
    <property type="project" value="TreeGrafter"/>
</dbReference>
<evidence type="ECO:0000256" key="1">
    <source>
        <dbReference type="ARBA" id="ARBA00004141"/>
    </source>
</evidence>
<dbReference type="InterPro" id="IPR036458">
    <property type="entry name" value="Na:dicarbo_symporter_sf"/>
</dbReference>
<keyword evidence="6" id="KW-0769">Symport</keyword>
<feature type="transmembrane region" description="Helical" evidence="6">
    <location>
        <begin position="274"/>
        <end position="300"/>
    </location>
</feature>
<feature type="transmembrane region" description="Helical" evidence="6">
    <location>
        <begin position="385"/>
        <end position="414"/>
    </location>
</feature>
<feature type="transmembrane region" description="Helical" evidence="6">
    <location>
        <begin position="241"/>
        <end position="262"/>
    </location>
</feature>
<keyword evidence="5 6" id="KW-0472">Membrane</keyword>
<evidence type="ECO:0000256" key="2">
    <source>
        <dbReference type="ARBA" id="ARBA00022448"/>
    </source>
</evidence>
<dbReference type="GO" id="GO:0005313">
    <property type="term" value="F:L-glutamate transmembrane transporter activity"/>
    <property type="evidence" value="ECO:0007669"/>
    <property type="project" value="TreeGrafter"/>
</dbReference>
<comment type="similarity">
    <text evidence="6">Belongs to the dicarboxylate/amino acid:cation symporter (DAACS) (TC 2.A.23) family.</text>
</comment>
<comment type="subcellular location">
    <subcellularLocation>
        <location evidence="1 6">Membrane</location>
        <topology evidence="1 6">Multi-pass membrane protein</topology>
    </subcellularLocation>
</comment>
<gene>
    <name evidence="8" type="ORF">WJX81_003155</name>
</gene>
<dbReference type="PANTHER" id="PTHR11958">
    <property type="entry name" value="SODIUM/DICARBOXYLATE SYMPORTER-RELATED"/>
    <property type="match status" value="1"/>
</dbReference>
<dbReference type="EMBL" id="JALJOU010000023">
    <property type="protein sequence ID" value="KAK9837108.1"/>
    <property type="molecule type" value="Genomic_DNA"/>
</dbReference>
<dbReference type="PANTHER" id="PTHR11958:SF63">
    <property type="entry name" value="AMINO ACID TRANSPORTER"/>
    <property type="match status" value="1"/>
</dbReference>